<dbReference type="InterPro" id="IPR006119">
    <property type="entry name" value="Resolv_N"/>
</dbReference>
<evidence type="ECO:0000256" key="2">
    <source>
        <dbReference type="ARBA" id="ARBA00023125"/>
    </source>
</evidence>
<dbReference type="GO" id="GO:0003677">
    <property type="term" value="F:DNA binding"/>
    <property type="evidence" value="ECO:0007669"/>
    <property type="project" value="UniProtKB-KW"/>
</dbReference>
<keyword evidence="3" id="KW-0233">DNA recombination</keyword>
<dbReference type="PANTHER" id="PTHR30461:SF23">
    <property type="entry name" value="DNA RECOMBINASE-RELATED"/>
    <property type="match status" value="1"/>
</dbReference>
<dbReference type="PROSITE" id="PS00397">
    <property type="entry name" value="RECOMBINASES_1"/>
    <property type="match status" value="1"/>
</dbReference>
<dbReference type="AlphaFoldDB" id="A0A081NU55"/>
<organism evidence="7 8">
    <name type="scientific">Paenibacillus tyrfis</name>
    <dbReference type="NCBI Taxonomy" id="1501230"/>
    <lineage>
        <taxon>Bacteria</taxon>
        <taxon>Bacillati</taxon>
        <taxon>Bacillota</taxon>
        <taxon>Bacilli</taxon>
        <taxon>Bacillales</taxon>
        <taxon>Paenibacillaceae</taxon>
        <taxon>Paenibacillus</taxon>
    </lineage>
</organism>
<dbReference type="Proteomes" id="UP000028123">
    <property type="component" value="Unassembled WGS sequence"/>
</dbReference>
<dbReference type="RefSeq" id="WP_036692842.1">
    <property type="nucleotide sequence ID" value="NZ_JNVM01000048.1"/>
</dbReference>
<evidence type="ECO:0000313" key="8">
    <source>
        <dbReference type="Proteomes" id="UP000028123"/>
    </source>
</evidence>
<dbReference type="GO" id="GO:0000150">
    <property type="term" value="F:DNA strand exchange activity"/>
    <property type="evidence" value="ECO:0007669"/>
    <property type="project" value="InterPro"/>
</dbReference>
<dbReference type="PROSITE" id="PS51736">
    <property type="entry name" value="RECOMBINASES_3"/>
    <property type="match status" value="1"/>
</dbReference>
<protein>
    <submittedName>
        <fullName evidence="7">Resolvase</fullName>
    </submittedName>
</protein>
<dbReference type="Gene3D" id="3.90.1750.20">
    <property type="entry name" value="Putative Large Serine Recombinase, Chain B, Domain 2"/>
    <property type="match status" value="1"/>
</dbReference>
<keyword evidence="8" id="KW-1185">Reference proteome</keyword>
<reference evidence="7 8" key="1">
    <citation type="submission" date="2014-06" db="EMBL/GenBank/DDBJ databases">
        <title>Draft genome sequence of Paenibacillus sp. MSt1.</title>
        <authorList>
            <person name="Aw Y.K."/>
            <person name="Ong K.S."/>
            <person name="Gan H.M."/>
            <person name="Lee S.M."/>
        </authorList>
    </citation>
    <scope>NUCLEOTIDE SEQUENCE [LARGE SCALE GENOMIC DNA]</scope>
    <source>
        <strain evidence="7 8">MSt1</strain>
    </source>
</reference>
<gene>
    <name evidence="7" type="ORF">ET33_28670</name>
</gene>
<dbReference type="CDD" id="cd00338">
    <property type="entry name" value="Ser_Recombinase"/>
    <property type="match status" value="1"/>
</dbReference>
<feature type="active site" description="O-(5'-phospho-DNA)-serine intermediate" evidence="4 5">
    <location>
        <position position="10"/>
    </location>
</feature>
<dbReference type="eggNOG" id="COG1961">
    <property type="taxonomic scope" value="Bacteria"/>
</dbReference>
<evidence type="ECO:0000259" key="6">
    <source>
        <dbReference type="PROSITE" id="PS51736"/>
    </source>
</evidence>
<evidence type="ECO:0000256" key="5">
    <source>
        <dbReference type="PROSITE-ProRule" id="PRU10137"/>
    </source>
</evidence>
<evidence type="ECO:0000256" key="3">
    <source>
        <dbReference type="ARBA" id="ARBA00023172"/>
    </source>
</evidence>
<dbReference type="OrthoDB" id="9811097at2"/>
<dbReference type="SMART" id="SM00857">
    <property type="entry name" value="Resolvase"/>
    <property type="match status" value="1"/>
</dbReference>
<keyword evidence="2" id="KW-0238">DNA-binding</keyword>
<accession>A0A081NU55</accession>
<dbReference type="PANTHER" id="PTHR30461">
    <property type="entry name" value="DNA-INVERTASE FROM LAMBDOID PROPHAGE"/>
    <property type="match status" value="1"/>
</dbReference>
<feature type="domain" description="Resolvase/invertase-type recombinase catalytic" evidence="6">
    <location>
        <begin position="2"/>
        <end position="159"/>
    </location>
</feature>
<dbReference type="Pfam" id="PF07508">
    <property type="entry name" value="Recombinase"/>
    <property type="match status" value="1"/>
</dbReference>
<dbReference type="Pfam" id="PF00239">
    <property type="entry name" value="Resolvase"/>
    <property type="match status" value="1"/>
</dbReference>
<dbReference type="GO" id="GO:0015074">
    <property type="term" value="P:DNA integration"/>
    <property type="evidence" value="ECO:0007669"/>
    <property type="project" value="UniProtKB-KW"/>
</dbReference>
<dbReference type="EMBL" id="JNVM01000048">
    <property type="protein sequence ID" value="KEQ21978.1"/>
    <property type="molecule type" value="Genomic_DNA"/>
</dbReference>
<dbReference type="InterPro" id="IPR036162">
    <property type="entry name" value="Resolvase-like_N_sf"/>
</dbReference>
<dbReference type="InterPro" id="IPR050639">
    <property type="entry name" value="SSR_resolvase"/>
</dbReference>
<comment type="caution">
    <text evidence="7">The sequence shown here is derived from an EMBL/GenBank/DDBJ whole genome shotgun (WGS) entry which is preliminary data.</text>
</comment>
<dbReference type="InterPro" id="IPR006118">
    <property type="entry name" value="Recombinase_CS"/>
</dbReference>
<proteinExistence type="predicted"/>
<name>A0A081NU55_9BACL</name>
<evidence type="ECO:0000256" key="1">
    <source>
        <dbReference type="ARBA" id="ARBA00022908"/>
    </source>
</evidence>
<evidence type="ECO:0000256" key="4">
    <source>
        <dbReference type="PIRSR" id="PIRSR606118-50"/>
    </source>
</evidence>
<dbReference type="Gene3D" id="3.40.50.1390">
    <property type="entry name" value="Resolvase, N-terminal catalytic domain"/>
    <property type="match status" value="1"/>
</dbReference>
<dbReference type="SUPFAM" id="SSF53041">
    <property type="entry name" value="Resolvase-like"/>
    <property type="match status" value="1"/>
</dbReference>
<keyword evidence="1" id="KW-0229">DNA integration</keyword>
<evidence type="ECO:0000313" key="7">
    <source>
        <dbReference type="EMBL" id="KEQ21978.1"/>
    </source>
</evidence>
<dbReference type="InterPro" id="IPR038109">
    <property type="entry name" value="DNA_bind_recomb_sf"/>
</dbReference>
<sequence>MNVIGYVRVSTAGQARDGYSLSYQREEIESYCQQQGWNLLHVFVDEGISGAKVDEDALEVDREGFQNMLSLLSTRSIEHVVVLNTNRLWRSDIVKVLVHREFKKYNVDVKSIEQPTYSIYKKDPSDFLINGLMELLDAYQRLEIAMKLGKGRNKKAKEGGYAGGRATFGYKAKKGSKVLVIDEKQAVIVERVFELKELFPHWTLSEIAYQLNLENFKTQQGKAFTKVQVKRILDRRSFYSGMYQYANVEAIGKHQAII</sequence>
<dbReference type="InterPro" id="IPR011109">
    <property type="entry name" value="DNA_bind_recombinase_dom"/>
</dbReference>